<dbReference type="SUPFAM" id="SSF54782">
    <property type="entry name" value="Porphobilinogen deaminase (hydroxymethylbilane synthase), C-terminal domain"/>
    <property type="match status" value="1"/>
</dbReference>
<dbReference type="SUPFAM" id="SSF53850">
    <property type="entry name" value="Periplasmic binding protein-like II"/>
    <property type="match status" value="1"/>
</dbReference>
<comment type="caution">
    <text evidence="10">The sequence shown here is derived from an EMBL/GenBank/DDBJ whole genome shotgun (WGS) entry which is preliminary data.</text>
</comment>
<evidence type="ECO:0000256" key="2">
    <source>
        <dbReference type="ARBA" id="ARBA00004735"/>
    </source>
</evidence>
<sequence length="417" mass="44378">MMAFVAPAGSASAVRPAVRPAAAAAARLDATANAVGPDPGQKPANVAAASGLLALGACGVAARRRGMHRAGRARAARVVCSAEGGGRPALTLGTRGSPLALAQAYEAKRRLGEKFPELAPDEAVEIRIISTTGDQRLEISLSEIGGKGLFTRELDVALASKEVDFCVHSTKDVPTDLIPDTELCTMLPREDTRDCFISGNPDCTRIADLPDGSVIGTASLRRQSQIYSVNPTLRCVNFRGNVQTRLRKLKGGDVDATLLAYAGLKRMDMTQHATSVLEWDEMLPAIAQGAISFQCRSDDQRVLDYLRPLSHEQTFQSVTCERAFLAALDGNCKTPIAGQARVEDGQLLFKGLVASPDGQKIFRVERAGSPSDATEIGRDAGAEVRKEAGEKFFEDMQDYVQEVQAANTKPTKAPASA</sequence>
<dbReference type="InterPro" id="IPR022418">
    <property type="entry name" value="Porphobilinogen_deaminase_C"/>
</dbReference>
<name>A0ABN9SQP5_9DINO</name>
<gene>
    <name evidence="10" type="ORF">PCOR1329_LOCUS31663</name>
</gene>
<keyword evidence="5" id="KW-0808">Transferase</keyword>
<dbReference type="EMBL" id="CAUYUJ010012558">
    <property type="protein sequence ID" value="CAK0834184.1"/>
    <property type="molecule type" value="Genomic_DNA"/>
</dbReference>
<dbReference type="EC" id="2.5.1.61" evidence="4"/>
<dbReference type="Gene3D" id="3.40.190.10">
    <property type="entry name" value="Periplasmic binding protein-like II"/>
    <property type="match status" value="2"/>
</dbReference>
<organism evidence="10 11">
    <name type="scientific">Prorocentrum cordatum</name>
    <dbReference type="NCBI Taxonomy" id="2364126"/>
    <lineage>
        <taxon>Eukaryota</taxon>
        <taxon>Sar</taxon>
        <taxon>Alveolata</taxon>
        <taxon>Dinophyceae</taxon>
        <taxon>Prorocentrales</taxon>
        <taxon>Prorocentraceae</taxon>
        <taxon>Prorocentrum</taxon>
    </lineage>
</organism>
<dbReference type="HAMAP" id="MF_00260">
    <property type="entry name" value="Porphobil_deam"/>
    <property type="match status" value="1"/>
</dbReference>
<evidence type="ECO:0000313" key="11">
    <source>
        <dbReference type="Proteomes" id="UP001189429"/>
    </source>
</evidence>
<evidence type="ECO:0000256" key="4">
    <source>
        <dbReference type="ARBA" id="ARBA00012655"/>
    </source>
</evidence>
<accession>A0ABN9SQP5</accession>
<evidence type="ECO:0000256" key="5">
    <source>
        <dbReference type="ARBA" id="ARBA00022679"/>
    </source>
</evidence>
<dbReference type="InterPro" id="IPR022419">
    <property type="entry name" value="Porphobilin_deaminase_cofac_BS"/>
</dbReference>
<dbReference type="PROSITE" id="PS00533">
    <property type="entry name" value="PORPHOBILINOGEN_DEAM"/>
    <property type="match status" value="1"/>
</dbReference>
<evidence type="ECO:0000256" key="6">
    <source>
        <dbReference type="ARBA" id="ARBA00023244"/>
    </source>
</evidence>
<keyword evidence="11" id="KW-1185">Reference proteome</keyword>
<evidence type="ECO:0000259" key="9">
    <source>
        <dbReference type="Pfam" id="PF03900"/>
    </source>
</evidence>
<comment type="similarity">
    <text evidence="3">Belongs to the HMBS family.</text>
</comment>
<dbReference type="Gene3D" id="3.30.160.40">
    <property type="entry name" value="Porphobilinogen deaminase, C-terminal domain"/>
    <property type="match status" value="1"/>
</dbReference>
<evidence type="ECO:0000313" key="10">
    <source>
        <dbReference type="EMBL" id="CAK0834184.1"/>
    </source>
</evidence>
<dbReference type="Proteomes" id="UP001189429">
    <property type="component" value="Unassembled WGS sequence"/>
</dbReference>
<comment type="pathway">
    <text evidence="2">Porphyrin-containing compound metabolism; protoporphyrin-IX biosynthesis; coproporphyrinogen-III from 5-aminolevulinate: step 2/4.</text>
</comment>
<dbReference type="Pfam" id="PF03900">
    <property type="entry name" value="Porphobil_deamC"/>
    <property type="match status" value="1"/>
</dbReference>
<dbReference type="InterPro" id="IPR036803">
    <property type="entry name" value="Porphobilinogen_deaminase_C_sf"/>
</dbReference>
<dbReference type="Pfam" id="PF01379">
    <property type="entry name" value="Porphobil_deam"/>
    <property type="match status" value="1"/>
</dbReference>
<proteinExistence type="inferred from homology"/>
<keyword evidence="6" id="KW-0627">Porphyrin biosynthesis</keyword>
<evidence type="ECO:0000256" key="1">
    <source>
        <dbReference type="ARBA" id="ARBA00001916"/>
    </source>
</evidence>
<feature type="domain" description="Porphobilinogen deaminase C-terminal" evidence="9">
    <location>
        <begin position="316"/>
        <end position="384"/>
    </location>
</feature>
<evidence type="ECO:0000256" key="7">
    <source>
        <dbReference type="ARBA" id="ARBA00033064"/>
    </source>
</evidence>
<evidence type="ECO:0000256" key="3">
    <source>
        <dbReference type="ARBA" id="ARBA00005638"/>
    </source>
</evidence>
<reference evidence="10" key="1">
    <citation type="submission" date="2023-10" db="EMBL/GenBank/DDBJ databases">
        <authorList>
            <person name="Chen Y."/>
            <person name="Shah S."/>
            <person name="Dougan E. K."/>
            <person name="Thang M."/>
            <person name="Chan C."/>
        </authorList>
    </citation>
    <scope>NUCLEOTIDE SEQUENCE [LARGE SCALE GENOMIC DNA]</scope>
</reference>
<dbReference type="NCBIfam" id="TIGR00212">
    <property type="entry name" value="hemC"/>
    <property type="match status" value="1"/>
</dbReference>
<dbReference type="PANTHER" id="PTHR11557">
    <property type="entry name" value="PORPHOBILINOGEN DEAMINASE"/>
    <property type="match status" value="1"/>
</dbReference>
<comment type="cofactor">
    <cofactor evidence="1">
        <name>dipyrromethane</name>
        <dbReference type="ChEBI" id="CHEBI:60342"/>
    </cofactor>
</comment>
<evidence type="ECO:0000259" key="8">
    <source>
        <dbReference type="Pfam" id="PF01379"/>
    </source>
</evidence>
<dbReference type="PRINTS" id="PR00151">
    <property type="entry name" value="PORPHBDMNASE"/>
</dbReference>
<dbReference type="PANTHER" id="PTHR11557:SF0">
    <property type="entry name" value="PORPHOBILINOGEN DEAMINASE"/>
    <property type="match status" value="1"/>
</dbReference>
<dbReference type="InterPro" id="IPR022417">
    <property type="entry name" value="Porphobilin_deaminase_N"/>
</dbReference>
<dbReference type="InterPro" id="IPR000860">
    <property type="entry name" value="HemC"/>
</dbReference>
<feature type="domain" description="Porphobilinogen deaminase N-terminal" evidence="8">
    <location>
        <begin position="90"/>
        <end position="303"/>
    </location>
</feature>
<protein>
    <recommendedName>
        <fullName evidence="4">hydroxymethylbilane synthase</fullName>
        <ecNumber evidence="4">2.5.1.61</ecNumber>
    </recommendedName>
    <alternativeName>
        <fullName evidence="7">Hydroxymethylbilane synthase</fullName>
    </alternativeName>
</protein>